<gene>
    <name evidence="2" type="ORF">OXX778_LOCUS5302</name>
</gene>
<dbReference type="EMBL" id="CAJNOC010000569">
    <property type="protein sequence ID" value="CAF0777935.1"/>
    <property type="molecule type" value="Genomic_DNA"/>
</dbReference>
<sequence length="154" mass="17942">MKLFYIVIQAYKDFFQHLMHGKDADQHYLMSNDTLLLHSDHDDELIESHQSILNAIFAAISTSCISLTFIICLIIRKLILSRFRSHAKIKIRRYSKVNGSANKKAEVKDEQKESLPIIIENKEQINEKMKISQNILPKEEPKKFCPKCSPNNFH</sequence>
<evidence type="ECO:0000313" key="3">
    <source>
        <dbReference type="Proteomes" id="UP000663879"/>
    </source>
</evidence>
<organism evidence="2 3">
    <name type="scientific">Brachionus calyciflorus</name>
    <dbReference type="NCBI Taxonomy" id="104777"/>
    <lineage>
        <taxon>Eukaryota</taxon>
        <taxon>Metazoa</taxon>
        <taxon>Spiralia</taxon>
        <taxon>Gnathifera</taxon>
        <taxon>Rotifera</taxon>
        <taxon>Eurotatoria</taxon>
        <taxon>Monogononta</taxon>
        <taxon>Pseudotrocha</taxon>
        <taxon>Ploima</taxon>
        <taxon>Brachionidae</taxon>
        <taxon>Brachionus</taxon>
    </lineage>
</organism>
<keyword evidence="1" id="KW-0812">Transmembrane</keyword>
<reference evidence="2" key="1">
    <citation type="submission" date="2021-02" db="EMBL/GenBank/DDBJ databases">
        <authorList>
            <person name="Nowell W R."/>
        </authorList>
    </citation>
    <scope>NUCLEOTIDE SEQUENCE</scope>
    <source>
        <strain evidence="2">Ploen Becks lab</strain>
    </source>
</reference>
<protein>
    <submittedName>
        <fullName evidence="2">Uncharacterized protein</fullName>
    </submittedName>
</protein>
<feature type="transmembrane region" description="Helical" evidence="1">
    <location>
        <begin position="52"/>
        <end position="75"/>
    </location>
</feature>
<keyword evidence="1" id="KW-1133">Transmembrane helix</keyword>
<keyword evidence="1" id="KW-0472">Membrane</keyword>
<name>A0A813R6Y9_9BILA</name>
<evidence type="ECO:0000256" key="1">
    <source>
        <dbReference type="SAM" id="Phobius"/>
    </source>
</evidence>
<accession>A0A813R6Y9</accession>
<keyword evidence="3" id="KW-1185">Reference proteome</keyword>
<evidence type="ECO:0000313" key="2">
    <source>
        <dbReference type="EMBL" id="CAF0777935.1"/>
    </source>
</evidence>
<dbReference type="Proteomes" id="UP000663879">
    <property type="component" value="Unassembled WGS sequence"/>
</dbReference>
<comment type="caution">
    <text evidence="2">The sequence shown here is derived from an EMBL/GenBank/DDBJ whole genome shotgun (WGS) entry which is preliminary data.</text>
</comment>
<proteinExistence type="predicted"/>
<dbReference type="AlphaFoldDB" id="A0A813R6Y9"/>